<dbReference type="AlphaFoldDB" id="A0A084WBJ8"/>
<evidence type="ECO:0000313" key="5">
    <source>
        <dbReference type="Proteomes" id="UP000030765"/>
    </source>
</evidence>
<dbReference type="PANTHER" id="PTHR19321">
    <property type="entry name" value="PROTEIN REGULATOR OF CYTOKINESIS 1 PRC1-RELATED"/>
    <property type="match status" value="1"/>
</dbReference>
<evidence type="ECO:0000313" key="4">
    <source>
        <dbReference type="EnsemblMetazoa" id="ASIC015561-PA"/>
    </source>
</evidence>
<organism evidence="3">
    <name type="scientific">Anopheles sinensis</name>
    <name type="common">Mosquito</name>
    <dbReference type="NCBI Taxonomy" id="74873"/>
    <lineage>
        <taxon>Eukaryota</taxon>
        <taxon>Metazoa</taxon>
        <taxon>Ecdysozoa</taxon>
        <taxon>Arthropoda</taxon>
        <taxon>Hexapoda</taxon>
        <taxon>Insecta</taxon>
        <taxon>Pterygota</taxon>
        <taxon>Neoptera</taxon>
        <taxon>Endopterygota</taxon>
        <taxon>Diptera</taxon>
        <taxon>Nematocera</taxon>
        <taxon>Culicoidea</taxon>
        <taxon>Culicidae</taxon>
        <taxon>Anophelinae</taxon>
        <taxon>Anopheles</taxon>
    </lineage>
</organism>
<dbReference type="PANTHER" id="PTHR19321:SF41">
    <property type="entry name" value="FASCETTO-RELATED"/>
    <property type="match status" value="1"/>
</dbReference>
<feature type="coiled-coil region" evidence="1">
    <location>
        <begin position="44"/>
        <end position="71"/>
    </location>
</feature>
<proteinExistence type="predicted"/>
<evidence type="ECO:0008006" key="6">
    <source>
        <dbReference type="Google" id="ProtNLM"/>
    </source>
</evidence>
<dbReference type="Gene3D" id="1.20.58.1520">
    <property type="match status" value="1"/>
</dbReference>
<feature type="compositionally biased region" description="Basic residues" evidence="2">
    <location>
        <begin position="568"/>
        <end position="583"/>
    </location>
</feature>
<gene>
    <name evidence="3" type="ORF">ZHAS_00015561</name>
</gene>
<dbReference type="GO" id="GO:0008017">
    <property type="term" value="F:microtubule binding"/>
    <property type="evidence" value="ECO:0007669"/>
    <property type="project" value="InterPro"/>
</dbReference>
<dbReference type="GO" id="GO:1990023">
    <property type="term" value="C:mitotic spindle midzone"/>
    <property type="evidence" value="ECO:0007669"/>
    <property type="project" value="TreeGrafter"/>
</dbReference>
<dbReference type="EMBL" id="KE525331">
    <property type="protein sequence ID" value="KFB47592.1"/>
    <property type="molecule type" value="Genomic_DNA"/>
</dbReference>
<dbReference type="Proteomes" id="UP000030765">
    <property type="component" value="Unassembled WGS sequence"/>
</dbReference>
<feature type="coiled-coil region" evidence="1">
    <location>
        <begin position="152"/>
        <end position="179"/>
    </location>
</feature>
<dbReference type="Pfam" id="PF03999">
    <property type="entry name" value="MAP65_ASE1"/>
    <property type="match status" value="1"/>
</dbReference>
<feature type="region of interest" description="Disordered" evidence="2">
    <location>
        <begin position="561"/>
        <end position="595"/>
    </location>
</feature>
<dbReference type="GO" id="GO:0051256">
    <property type="term" value="P:mitotic spindle midzone assembly"/>
    <property type="evidence" value="ECO:0007669"/>
    <property type="project" value="TreeGrafter"/>
</dbReference>
<feature type="compositionally biased region" description="Polar residues" evidence="2">
    <location>
        <begin position="710"/>
        <end position="720"/>
    </location>
</feature>
<dbReference type="EnsemblMetazoa" id="ASIC015561-RA">
    <property type="protein sequence ID" value="ASIC015561-PA"/>
    <property type="gene ID" value="ASIC015561"/>
</dbReference>
<protein>
    <recommendedName>
        <fullName evidence="6">Protein regulator of cytokinesis 1 prc1</fullName>
    </recommendedName>
</protein>
<evidence type="ECO:0000256" key="2">
    <source>
        <dbReference type="SAM" id="MobiDB-lite"/>
    </source>
</evidence>
<feature type="region of interest" description="Disordered" evidence="2">
    <location>
        <begin position="701"/>
        <end position="726"/>
    </location>
</feature>
<evidence type="ECO:0000313" key="3">
    <source>
        <dbReference type="EMBL" id="KFB47592.1"/>
    </source>
</evidence>
<reference evidence="3 5" key="1">
    <citation type="journal article" date="2014" name="BMC Genomics">
        <title>Genome sequence of Anopheles sinensis provides insight into genetics basis of mosquito competence for malaria parasites.</title>
        <authorList>
            <person name="Zhou D."/>
            <person name="Zhang D."/>
            <person name="Ding G."/>
            <person name="Shi L."/>
            <person name="Hou Q."/>
            <person name="Ye Y."/>
            <person name="Xu Y."/>
            <person name="Zhou H."/>
            <person name="Xiong C."/>
            <person name="Li S."/>
            <person name="Yu J."/>
            <person name="Hong S."/>
            <person name="Yu X."/>
            <person name="Zou P."/>
            <person name="Chen C."/>
            <person name="Chang X."/>
            <person name="Wang W."/>
            <person name="Lv Y."/>
            <person name="Sun Y."/>
            <person name="Ma L."/>
            <person name="Shen B."/>
            <person name="Zhu C."/>
        </authorList>
    </citation>
    <scope>NUCLEOTIDE SEQUENCE [LARGE SCALE GENOMIC DNA]</scope>
</reference>
<keyword evidence="1" id="KW-0175">Coiled coil</keyword>
<sequence length="735" mass="84041">MVTICTASIRRMHSLWNEMFDTEICIDYTQRLPDHLVAFFDEVYEESYARKERILEQISQLRQEAEDLRRLLGDTTDYLVAGVENMPLLRQQMTLDRSLEQMRAKLQERHEIIDQYILEAETLCEELGETPRTLSKNPMPTQEELISFRSYLDHLIAEKMQRLDEIDSLRREIKKLMGQLETIPMNDEQEQLLNARNFPPTCENMTQLRLLREETVSQYDSLRQHIDDTRTKLERLWKCLETPAAVVKKFHKLTAYTQTTFDKLFAELDRCETLRRENLKLFIERTRLEIVEWWDRCMKSEEARTRFSSFQSDVYSEDVLRLHELELIELKDFYRKNEQLFEMVTQRQEMWDRMLALENKSNDPSRYNNRGGKLLEEEKERRRISNQLPKIEAKLLEACQRYEEENDGCKFIVFGKSVEELIADQWKQREQSKQQISSARKQANGLLGMSTVGRTPGRGESTIKSTTMMTGSNRTRLGVGGPGSALKAMTPIHGAASATKSATWMKRKLATPTNSIHAKRSLLRELNSPALSTAGNRTGSRLLIPKAAPGKIPTIKVYDSKVAGSTAQKRRSRRKSQTSKQRRSVSMCKPPSVTVSSADGTLLQESVCYEKIENFFDNNVPNRSSVVADKLTGTRMTRSQRNRLEVELLNSFVEGEENMEPPATVVAAAPGTPSAHHAGGGAFHHGISTNFSHVPAASSTMLRSPGVGPHSTSIASSTRNGQRRLKPAKNCPIIF</sequence>
<dbReference type="VEuPathDB" id="VectorBase:ASIC015561"/>
<dbReference type="OrthoDB" id="642895at2759"/>
<dbReference type="OMA" id="QLHGIYD"/>
<accession>A0A084WBJ8</accession>
<reference evidence="4" key="2">
    <citation type="submission" date="2020-05" db="UniProtKB">
        <authorList>
            <consortium name="EnsemblMetazoa"/>
        </authorList>
    </citation>
    <scope>IDENTIFICATION</scope>
</reference>
<dbReference type="InterPro" id="IPR007145">
    <property type="entry name" value="MAP65_Ase1_PRC1"/>
</dbReference>
<dbReference type="STRING" id="74873.A0A084WBJ8"/>
<keyword evidence="5" id="KW-1185">Reference proteome</keyword>
<name>A0A084WBJ8_ANOSI</name>
<evidence type="ECO:0000256" key="1">
    <source>
        <dbReference type="SAM" id="Coils"/>
    </source>
</evidence>
<dbReference type="GO" id="GO:0005737">
    <property type="term" value="C:cytoplasm"/>
    <property type="evidence" value="ECO:0007669"/>
    <property type="project" value="TreeGrafter"/>
</dbReference>
<dbReference type="EMBL" id="ATLV01022361">
    <property type="status" value="NOT_ANNOTATED_CDS"/>
    <property type="molecule type" value="Genomic_DNA"/>
</dbReference>
<dbReference type="VEuPathDB" id="VectorBase:ASIS015769"/>